<evidence type="ECO:0000256" key="1">
    <source>
        <dbReference type="SAM" id="MobiDB-lite"/>
    </source>
</evidence>
<accession>F2CXX5</accession>
<feature type="compositionally biased region" description="Low complexity" evidence="1">
    <location>
        <begin position="22"/>
        <end position="36"/>
    </location>
</feature>
<organism evidence="2">
    <name type="scientific">Hordeum vulgare subsp. vulgare</name>
    <name type="common">Domesticated barley</name>
    <dbReference type="NCBI Taxonomy" id="112509"/>
    <lineage>
        <taxon>Eukaryota</taxon>
        <taxon>Viridiplantae</taxon>
        <taxon>Streptophyta</taxon>
        <taxon>Embryophyta</taxon>
        <taxon>Tracheophyta</taxon>
        <taxon>Spermatophyta</taxon>
        <taxon>Magnoliopsida</taxon>
        <taxon>Liliopsida</taxon>
        <taxon>Poales</taxon>
        <taxon>Poaceae</taxon>
        <taxon>BOP clade</taxon>
        <taxon>Pooideae</taxon>
        <taxon>Triticodae</taxon>
        <taxon>Triticeae</taxon>
        <taxon>Hordeinae</taxon>
        <taxon>Hordeum</taxon>
    </lineage>
</organism>
<proteinExistence type="evidence at transcript level"/>
<protein>
    <submittedName>
        <fullName evidence="2">Predicted protein</fullName>
    </submittedName>
</protein>
<feature type="region of interest" description="Disordered" evidence="1">
    <location>
        <begin position="1"/>
        <end position="79"/>
    </location>
</feature>
<evidence type="ECO:0000313" key="2">
    <source>
        <dbReference type="EMBL" id="BAJ87696.1"/>
    </source>
</evidence>
<name>F2CXX5_HORVV</name>
<dbReference type="AlphaFoldDB" id="F2CXX5"/>
<dbReference type="EMBL" id="AK356479">
    <property type="protein sequence ID" value="BAJ87696.1"/>
    <property type="molecule type" value="mRNA"/>
</dbReference>
<reference evidence="2" key="1">
    <citation type="journal article" date="2011" name="Plant Physiol.">
        <title>Comprehensive sequence analysis of 24,783 barley full-length cDNAs derived from 12 clone libraries.</title>
        <authorList>
            <person name="Matsumoto T."/>
            <person name="Tanaka T."/>
            <person name="Sakai H."/>
            <person name="Amano N."/>
            <person name="Kanamori H."/>
            <person name="Kurita K."/>
            <person name="Kikuta A."/>
            <person name="Kamiya K."/>
            <person name="Yamamoto M."/>
            <person name="Ikawa H."/>
            <person name="Fujii N."/>
            <person name="Hori K."/>
            <person name="Itoh T."/>
            <person name="Sato K."/>
        </authorList>
    </citation>
    <scope>NUCLEOTIDE SEQUENCE</scope>
    <source>
        <tissue evidence="2">Shoot</tissue>
    </source>
</reference>
<feature type="compositionally biased region" description="Pro residues" evidence="1">
    <location>
        <begin position="60"/>
        <end position="72"/>
    </location>
</feature>
<sequence length="113" mass="11532">MIYSTPCGDSSTSAPAAPPRSTPSGPLAGSASASPLVEGHLLPPQVEGGGAAWAHLEKSPSPPRGLLPPMPMPTDGDVGRGRLDELAYKSVAVLLRSSHPNLMVSELELQAAN</sequence>